<dbReference type="CDD" id="cd11370">
    <property type="entry name" value="RNase_PH_RRP41"/>
    <property type="match status" value="1"/>
</dbReference>
<dbReference type="Pfam" id="PF01138">
    <property type="entry name" value="RNase_PH"/>
    <property type="match status" value="1"/>
</dbReference>
<sequence length="253" mass="27680">MSRPEIYSPEGLRIDGRRWNEVRHVRCAINTHQASSDGSSIIEQGNTKVICNVVGPGEPTGGGVGGSGGNQRAKDDNRVILTVKAVVAPFSTIDRRKRSGNDNRVQEMCLTIQHIFEEAVMGHLQPRSQIEISLYVLSQDGGMLQACINAVSLALVDAGIPMYDYVCACTAGMYDKEVLLDLNRLEENDMPFLTMATLGATRKVALMQLETRVGIDRLEPMMAAAMSGCHHLRDVMDAEVRKHGKSRLARTGV</sequence>
<dbReference type="PANTHER" id="PTHR11953:SF0">
    <property type="entry name" value="EXOSOME COMPLEX COMPONENT RRP41"/>
    <property type="match status" value="1"/>
</dbReference>
<dbReference type="EMBL" id="JBBJBU010000001">
    <property type="protein sequence ID" value="KAK7208442.1"/>
    <property type="molecule type" value="Genomic_DNA"/>
</dbReference>
<keyword evidence="4" id="KW-0689">Ribosomal protein</keyword>
<gene>
    <name evidence="4" type="ORF">BZA70DRAFT_273738</name>
</gene>
<dbReference type="InterPro" id="IPR036345">
    <property type="entry name" value="ExoRNase_PH_dom2_sf"/>
</dbReference>
<dbReference type="InterPro" id="IPR015847">
    <property type="entry name" value="ExoRNase_PH_dom2"/>
</dbReference>
<dbReference type="SUPFAM" id="SSF55666">
    <property type="entry name" value="Ribonuclease PH domain 2-like"/>
    <property type="match status" value="1"/>
</dbReference>
<dbReference type="RefSeq" id="XP_064771475.1">
    <property type="nucleotide sequence ID" value="XM_064911881.1"/>
</dbReference>
<evidence type="ECO:0000259" key="2">
    <source>
        <dbReference type="Pfam" id="PF01138"/>
    </source>
</evidence>
<accession>A0ABR1FFC1</accession>
<dbReference type="GeneID" id="90037393"/>
<dbReference type="SUPFAM" id="SSF54211">
    <property type="entry name" value="Ribosomal protein S5 domain 2-like"/>
    <property type="match status" value="1"/>
</dbReference>
<keyword evidence="4" id="KW-0687">Ribonucleoprotein</keyword>
<keyword evidence="5" id="KW-1185">Reference proteome</keyword>
<dbReference type="InterPro" id="IPR027408">
    <property type="entry name" value="PNPase/RNase_PH_dom_sf"/>
</dbReference>
<comment type="similarity">
    <text evidence="1">Belongs to the RNase PH family.</text>
</comment>
<dbReference type="Proteomes" id="UP001498771">
    <property type="component" value="Unassembled WGS sequence"/>
</dbReference>
<feature type="domain" description="Exoribonuclease phosphorolytic" evidence="2">
    <location>
        <begin position="21"/>
        <end position="161"/>
    </location>
</feature>
<comment type="caution">
    <text evidence="4">The sequence shown here is derived from an EMBL/GenBank/DDBJ whole genome shotgun (WGS) entry which is preliminary data.</text>
</comment>
<feature type="domain" description="Exoribonuclease phosphorolytic" evidence="3">
    <location>
        <begin position="164"/>
        <end position="227"/>
    </location>
</feature>
<name>A0ABR1FFC1_9ASCO</name>
<evidence type="ECO:0000313" key="4">
    <source>
        <dbReference type="EMBL" id="KAK7208442.1"/>
    </source>
</evidence>
<dbReference type="PANTHER" id="PTHR11953">
    <property type="entry name" value="EXOSOME COMPLEX COMPONENT"/>
    <property type="match status" value="1"/>
</dbReference>
<reference evidence="4 5" key="1">
    <citation type="submission" date="2024-03" db="EMBL/GenBank/DDBJ databases">
        <title>Genome-scale model development and genomic sequencing of the oleaginous clade Lipomyces.</title>
        <authorList>
            <consortium name="Lawrence Berkeley National Laboratory"/>
            <person name="Czajka J.J."/>
            <person name="Han Y."/>
            <person name="Kim J."/>
            <person name="Mondo S.J."/>
            <person name="Hofstad B.A."/>
            <person name="Robles A."/>
            <person name="Haridas S."/>
            <person name="Riley R."/>
            <person name="LaButti K."/>
            <person name="Pangilinan J."/>
            <person name="Andreopoulos W."/>
            <person name="Lipzen A."/>
            <person name="Yan J."/>
            <person name="Wang M."/>
            <person name="Ng V."/>
            <person name="Grigoriev I.V."/>
            <person name="Spatafora J.W."/>
            <person name="Magnuson J.K."/>
            <person name="Baker S.E."/>
            <person name="Pomraning K.R."/>
        </authorList>
    </citation>
    <scope>NUCLEOTIDE SEQUENCE [LARGE SCALE GENOMIC DNA]</scope>
    <source>
        <strain evidence="4 5">Phaff 52-87</strain>
    </source>
</reference>
<dbReference type="GO" id="GO:0005840">
    <property type="term" value="C:ribosome"/>
    <property type="evidence" value="ECO:0007669"/>
    <property type="project" value="UniProtKB-KW"/>
</dbReference>
<dbReference type="InterPro" id="IPR020568">
    <property type="entry name" value="Ribosomal_Su5_D2-typ_SF"/>
</dbReference>
<dbReference type="Gene3D" id="3.30.230.70">
    <property type="entry name" value="GHMP Kinase, N-terminal domain"/>
    <property type="match status" value="1"/>
</dbReference>
<evidence type="ECO:0000256" key="1">
    <source>
        <dbReference type="ARBA" id="ARBA00006678"/>
    </source>
</evidence>
<organism evidence="4 5">
    <name type="scientific">Myxozyma melibiosi</name>
    <dbReference type="NCBI Taxonomy" id="54550"/>
    <lineage>
        <taxon>Eukaryota</taxon>
        <taxon>Fungi</taxon>
        <taxon>Dikarya</taxon>
        <taxon>Ascomycota</taxon>
        <taxon>Saccharomycotina</taxon>
        <taxon>Lipomycetes</taxon>
        <taxon>Lipomycetales</taxon>
        <taxon>Lipomycetaceae</taxon>
        <taxon>Myxozyma</taxon>
    </lineage>
</organism>
<dbReference type="InterPro" id="IPR001247">
    <property type="entry name" value="ExoRNase_PH_dom1"/>
</dbReference>
<dbReference type="InterPro" id="IPR050080">
    <property type="entry name" value="RNase_PH"/>
</dbReference>
<dbReference type="Pfam" id="PF03725">
    <property type="entry name" value="RNase_PH_C"/>
    <property type="match status" value="1"/>
</dbReference>
<proteinExistence type="inferred from homology"/>
<evidence type="ECO:0000313" key="5">
    <source>
        <dbReference type="Proteomes" id="UP001498771"/>
    </source>
</evidence>
<evidence type="ECO:0000259" key="3">
    <source>
        <dbReference type="Pfam" id="PF03725"/>
    </source>
</evidence>
<protein>
    <submittedName>
        <fullName evidence="4">Ribosomal protein S5 domain 2-type protein</fullName>
    </submittedName>
</protein>